<dbReference type="EMBL" id="AQQR01000001">
    <property type="protein sequence ID" value="OWU77280.1"/>
    <property type="molecule type" value="Genomic_DNA"/>
</dbReference>
<evidence type="ECO:0000256" key="3">
    <source>
        <dbReference type="ARBA" id="ARBA00022691"/>
    </source>
</evidence>
<dbReference type="RefSeq" id="WP_088647872.1">
    <property type="nucleotide sequence ID" value="NZ_AQQR01000001.1"/>
</dbReference>
<dbReference type="PANTHER" id="PTHR43464:SF19">
    <property type="entry name" value="UBIQUINONE BIOSYNTHESIS O-METHYLTRANSFERASE, MITOCHONDRIAL"/>
    <property type="match status" value="1"/>
</dbReference>
<comment type="caution">
    <text evidence="5">The sequence shown here is derived from an EMBL/GenBank/DDBJ whole genome shotgun (WGS) entry which is preliminary data.</text>
</comment>
<dbReference type="SUPFAM" id="SSF53335">
    <property type="entry name" value="S-adenosyl-L-methionine-dependent methyltransferases"/>
    <property type="match status" value="1"/>
</dbReference>
<keyword evidence="2" id="KW-0808">Transferase</keyword>
<dbReference type="GO" id="GO:0008757">
    <property type="term" value="F:S-adenosylmethionine-dependent methyltransferase activity"/>
    <property type="evidence" value="ECO:0007669"/>
    <property type="project" value="InterPro"/>
</dbReference>
<dbReference type="PANTHER" id="PTHR43464">
    <property type="entry name" value="METHYLTRANSFERASE"/>
    <property type="match status" value="1"/>
</dbReference>
<dbReference type="AlphaFoldDB" id="A0A225NSH9"/>
<dbReference type="OrthoDB" id="9807911at2"/>
<organism evidence="5 6">
    <name type="scientific">Marinibacterium profundimaris</name>
    <dbReference type="NCBI Taxonomy" id="1679460"/>
    <lineage>
        <taxon>Bacteria</taxon>
        <taxon>Pseudomonadati</taxon>
        <taxon>Pseudomonadota</taxon>
        <taxon>Alphaproteobacteria</taxon>
        <taxon>Rhodobacterales</taxon>
        <taxon>Paracoccaceae</taxon>
        <taxon>Marinibacterium</taxon>
    </lineage>
</organism>
<keyword evidence="3" id="KW-0949">S-adenosyl-L-methionine</keyword>
<keyword evidence="6" id="KW-1185">Reference proteome</keyword>
<dbReference type="Pfam" id="PF08241">
    <property type="entry name" value="Methyltransf_11"/>
    <property type="match status" value="1"/>
</dbReference>
<proteinExistence type="predicted"/>
<evidence type="ECO:0000259" key="4">
    <source>
        <dbReference type="Pfam" id="PF08241"/>
    </source>
</evidence>
<protein>
    <submittedName>
        <fullName evidence="5">Williams-Beuren syndrome chromosome region 27</fullName>
    </submittedName>
</protein>
<name>A0A225NSH9_9RHOB</name>
<dbReference type="CDD" id="cd02440">
    <property type="entry name" value="AdoMet_MTases"/>
    <property type="match status" value="1"/>
</dbReference>
<evidence type="ECO:0000313" key="6">
    <source>
        <dbReference type="Proteomes" id="UP000215377"/>
    </source>
</evidence>
<keyword evidence="1" id="KW-0489">Methyltransferase</keyword>
<reference evidence="5 6" key="1">
    <citation type="submission" date="2013-04" db="EMBL/GenBank/DDBJ databases">
        <title>Oceanicola sp. 22II1-22F33 Genome Sequencing.</title>
        <authorList>
            <person name="Lai Q."/>
            <person name="Li G."/>
            <person name="Shao Z."/>
        </authorList>
    </citation>
    <scope>NUCLEOTIDE SEQUENCE [LARGE SCALE GENOMIC DNA]</scope>
    <source>
        <strain evidence="5 6">22II1-22F33</strain>
    </source>
</reference>
<evidence type="ECO:0000256" key="2">
    <source>
        <dbReference type="ARBA" id="ARBA00022679"/>
    </source>
</evidence>
<dbReference type="GO" id="GO:0032259">
    <property type="term" value="P:methylation"/>
    <property type="evidence" value="ECO:0007669"/>
    <property type="project" value="UniProtKB-KW"/>
</dbReference>
<evidence type="ECO:0000313" key="5">
    <source>
        <dbReference type="EMBL" id="OWU77280.1"/>
    </source>
</evidence>
<feature type="domain" description="Methyltransferase type 11" evidence="4">
    <location>
        <begin position="65"/>
        <end position="158"/>
    </location>
</feature>
<sequence>MATKTPDRQQGFDLRGGTTDASAVSGYYDDWAATYEASVKSWNYSAPSDAAARLVPHLSKGDSVLDIGCGTGLFGQAMAGRGAFRLVGLDISDESLRLAKDTGVYAELTEHDLQVLPLPVADDTMDAAASVGVLTYLEDAGAMLRDACRCVRPGGIITFTQRTDRWAALDFGATVEQIAKDGLWTVLEISTPQDYLPGHEDFGQDIKIIHTVCRVV</sequence>
<dbReference type="InterPro" id="IPR013216">
    <property type="entry name" value="Methyltransf_11"/>
</dbReference>
<gene>
    <name evidence="5" type="ORF">ATO3_00640</name>
</gene>
<dbReference type="Gene3D" id="3.40.50.150">
    <property type="entry name" value="Vaccinia Virus protein VP39"/>
    <property type="match status" value="1"/>
</dbReference>
<accession>A0A225NSH9</accession>
<dbReference type="Proteomes" id="UP000215377">
    <property type="component" value="Unassembled WGS sequence"/>
</dbReference>
<evidence type="ECO:0000256" key="1">
    <source>
        <dbReference type="ARBA" id="ARBA00022603"/>
    </source>
</evidence>
<dbReference type="InterPro" id="IPR029063">
    <property type="entry name" value="SAM-dependent_MTases_sf"/>
</dbReference>